<proteinExistence type="predicted"/>
<dbReference type="Proteomes" id="UP000182958">
    <property type="component" value="Unassembled WGS sequence"/>
</dbReference>
<sequence length="87" mass="9709">MELSHVYKMMAGIKPGDKIDFNSYGACDSATRLGRSSSSAIPATGTVLKVYPRYVLVRLKVARECIHWGSIKKLNGSPWPFYKEVMV</sequence>
<reference evidence="2" key="1">
    <citation type="submission" date="2016-11" db="EMBL/GenBank/DDBJ databases">
        <authorList>
            <person name="Varghese N."/>
            <person name="Submissions S."/>
        </authorList>
    </citation>
    <scope>NUCLEOTIDE SEQUENCE [LARGE SCALE GENOMIC DNA]</scope>
    <source>
        <strain evidence="2">C3</strain>
    </source>
</reference>
<gene>
    <name evidence="1" type="ORF">SAMN02910323_0591</name>
</gene>
<evidence type="ECO:0000313" key="2">
    <source>
        <dbReference type="Proteomes" id="UP000182958"/>
    </source>
</evidence>
<protein>
    <submittedName>
        <fullName evidence="1">Uncharacterized protein</fullName>
    </submittedName>
</protein>
<evidence type="ECO:0000313" key="1">
    <source>
        <dbReference type="EMBL" id="SFW18365.1"/>
    </source>
</evidence>
<name>A0A1K1M5E8_SELRU</name>
<dbReference type="RefSeq" id="WP_072305452.1">
    <property type="nucleotide sequence ID" value="NZ_FPJA01000004.1"/>
</dbReference>
<organism evidence="1 2">
    <name type="scientific">Selenomonas ruminantium</name>
    <dbReference type="NCBI Taxonomy" id="971"/>
    <lineage>
        <taxon>Bacteria</taxon>
        <taxon>Bacillati</taxon>
        <taxon>Bacillota</taxon>
        <taxon>Negativicutes</taxon>
        <taxon>Selenomonadales</taxon>
        <taxon>Selenomonadaceae</taxon>
        <taxon>Selenomonas</taxon>
    </lineage>
</organism>
<keyword evidence="2" id="KW-1185">Reference proteome</keyword>
<accession>A0A1K1M5E8</accession>
<dbReference type="EMBL" id="FPJA01000004">
    <property type="protein sequence ID" value="SFW18365.1"/>
    <property type="molecule type" value="Genomic_DNA"/>
</dbReference>
<dbReference type="AlphaFoldDB" id="A0A1K1M5E8"/>